<dbReference type="AlphaFoldDB" id="A0A2G6E440"/>
<evidence type="ECO:0000256" key="3">
    <source>
        <dbReference type="ARBA" id="ARBA00023163"/>
    </source>
</evidence>
<dbReference type="Pfam" id="PF01380">
    <property type="entry name" value="SIS"/>
    <property type="match status" value="1"/>
</dbReference>
<evidence type="ECO:0000313" key="6">
    <source>
        <dbReference type="EMBL" id="PID56521.1"/>
    </source>
</evidence>
<reference evidence="6 7" key="1">
    <citation type="submission" date="2017-10" db="EMBL/GenBank/DDBJ databases">
        <title>Novel microbial diversity and functional potential in the marine mammal oral microbiome.</title>
        <authorList>
            <person name="Dudek N.K."/>
            <person name="Sun C.L."/>
            <person name="Burstein D."/>
            <person name="Kantor R.S."/>
            <person name="Aliaga Goltsman D.S."/>
            <person name="Bik E.M."/>
            <person name="Thomas B.C."/>
            <person name="Banfield J.F."/>
            <person name="Relman D.A."/>
        </authorList>
    </citation>
    <scope>NUCLEOTIDE SEQUENCE [LARGE SCALE GENOMIC DNA]</scope>
    <source>
        <strain evidence="6">DOLZORAL124_49_17</strain>
    </source>
</reference>
<dbReference type="SUPFAM" id="SSF53697">
    <property type="entry name" value="SIS domain"/>
    <property type="match status" value="1"/>
</dbReference>
<dbReference type="InterPro" id="IPR009057">
    <property type="entry name" value="Homeodomain-like_sf"/>
</dbReference>
<dbReference type="InterPro" id="IPR047640">
    <property type="entry name" value="RpiR-like"/>
</dbReference>
<organism evidence="6 7">
    <name type="scientific">candidate division KSB3 bacterium</name>
    <dbReference type="NCBI Taxonomy" id="2044937"/>
    <lineage>
        <taxon>Bacteria</taxon>
        <taxon>candidate division KSB3</taxon>
    </lineage>
</organism>
<gene>
    <name evidence="6" type="ORF">CSB45_10850</name>
</gene>
<dbReference type="PROSITE" id="PS51464">
    <property type="entry name" value="SIS"/>
    <property type="match status" value="1"/>
</dbReference>
<dbReference type="GO" id="GO:1901135">
    <property type="term" value="P:carbohydrate derivative metabolic process"/>
    <property type="evidence" value="ECO:0007669"/>
    <property type="project" value="InterPro"/>
</dbReference>
<evidence type="ECO:0000256" key="2">
    <source>
        <dbReference type="ARBA" id="ARBA00023125"/>
    </source>
</evidence>
<dbReference type="Gene3D" id="1.10.10.10">
    <property type="entry name" value="Winged helix-like DNA-binding domain superfamily/Winged helix DNA-binding domain"/>
    <property type="match status" value="1"/>
</dbReference>
<dbReference type="GO" id="GO:0003677">
    <property type="term" value="F:DNA binding"/>
    <property type="evidence" value="ECO:0007669"/>
    <property type="project" value="UniProtKB-KW"/>
</dbReference>
<dbReference type="PANTHER" id="PTHR30514">
    <property type="entry name" value="GLUCOKINASE"/>
    <property type="match status" value="1"/>
</dbReference>
<dbReference type="GO" id="GO:0003700">
    <property type="term" value="F:DNA-binding transcription factor activity"/>
    <property type="evidence" value="ECO:0007669"/>
    <property type="project" value="InterPro"/>
</dbReference>
<protein>
    <recommendedName>
        <fullName evidence="8">RpiR family transcriptional regulator</fullName>
    </recommendedName>
</protein>
<comment type="caution">
    <text evidence="6">The sequence shown here is derived from an EMBL/GenBank/DDBJ whole genome shotgun (WGS) entry which is preliminary data.</text>
</comment>
<evidence type="ECO:0000313" key="7">
    <source>
        <dbReference type="Proteomes" id="UP000229740"/>
    </source>
</evidence>
<dbReference type="InterPro" id="IPR046348">
    <property type="entry name" value="SIS_dom_sf"/>
</dbReference>
<dbReference type="Proteomes" id="UP000229740">
    <property type="component" value="Unassembled WGS sequence"/>
</dbReference>
<evidence type="ECO:0000256" key="1">
    <source>
        <dbReference type="ARBA" id="ARBA00023015"/>
    </source>
</evidence>
<dbReference type="Gene3D" id="3.40.50.10490">
    <property type="entry name" value="Glucose-6-phosphate isomerase like protein, domain 1"/>
    <property type="match status" value="1"/>
</dbReference>
<dbReference type="PANTHER" id="PTHR30514:SF18">
    <property type="entry name" value="RPIR-FAMILY TRANSCRIPTIONAL REGULATOR"/>
    <property type="match status" value="1"/>
</dbReference>
<dbReference type="InterPro" id="IPR001347">
    <property type="entry name" value="SIS_dom"/>
</dbReference>
<evidence type="ECO:0008006" key="8">
    <source>
        <dbReference type="Google" id="ProtNLM"/>
    </source>
</evidence>
<accession>A0A2G6E440</accession>
<name>A0A2G6E440_9BACT</name>
<sequence length="368" mass="41587">MILLSSALKAYRVHDGEIFMTASLMPQNAGDSAHQSFVHPYKKLDKPICDKVYIKFCRINFNKVYLQVLDNPEKLKDRDMYQTKTELLEEIQRRFPQLGRGQKKVAQYVLTHTEEVAFLTAAQLGKHVGVSEATVVRFASLIGYEGFPDFQRHIQNMLRRNISAITRLEKRAEEQSTHGSKSILRAVLEADQTNLILFASDTSEASFEQAVSMICRAREIYICGLRSSYALAFFLWFSLRYFLPKVRLIRPGIGDLPEQLEFADKEDVFIGISTKRYSKATVEIAQALKKHAVPIIGIVDNIMSPLTPLADIQFTVRSDVSSFIESEVVPMSLINALVTAVALQQKAKPVEAIGRLENTFDELGIYAM</sequence>
<evidence type="ECO:0000259" key="4">
    <source>
        <dbReference type="PROSITE" id="PS51071"/>
    </source>
</evidence>
<dbReference type="InterPro" id="IPR035472">
    <property type="entry name" value="RpiR-like_SIS"/>
</dbReference>
<dbReference type="InterPro" id="IPR000281">
    <property type="entry name" value="HTH_RpiR"/>
</dbReference>
<dbReference type="GO" id="GO:0097367">
    <property type="term" value="F:carbohydrate derivative binding"/>
    <property type="evidence" value="ECO:0007669"/>
    <property type="project" value="InterPro"/>
</dbReference>
<keyword evidence="1" id="KW-0805">Transcription regulation</keyword>
<proteinExistence type="predicted"/>
<keyword evidence="2" id="KW-0238">DNA-binding</keyword>
<dbReference type="CDD" id="cd05013">
    <property type="entry name" value="SIS_RpiR"/>
    <property type="match status" value="1"/>
</dbReference>
<dbReference type="EMBL" id="PDPS01000033">
    <property type="protein sequence ID" value="PID56521.1"/>
    <property type="molecule type" value="Genomic_DNA"/>
</dbReference>
<dbReference type="PROSITE" id="PS51071">
    <property type="entry name" value="HTH_RPIR"/>
    <property type="match status" value="1"/>
</dbReference>
<evidence type="ECO:0000259" key="5">
    <source>
        <dbReference type="PROSITE" id="PS51464"/>
    </source>
</evidence>
<feature type="domain" description="SIS" evidence="5">
    <location>
        <begin position="210"/>
        <end position="347"/>
    </location>
</feature>
<dbReference type="InterPro" id="IPR036388">
    <property type="entry name" value="WH-like_DNA-bd_sf"/>
</dbReference>
<feature type="domain" description="HTH rpiR-type" evidence="4">
    <location>
        <begin position="85"/>
        <end position="161"/>
    </location>
</feature>
<keyword evidence="3" id="KW-0804">Transcription</keyword>
<dbReference type="SUPFAM" id="SSF46689">
    <property type="entry name" value="Homeodomain-like"/>
    <property type="match status" value="1"/>
</dbReference>
<dbReference type="Pfam" id="PF01418">
    <property type="entry name" value="HTH_6"/>
    <property type="match status" value="1"/>
</dbReference>